<feature type="transmembrane region" description="Helical" evidence="1">
    <location>
        <begin position="349"/>
        <end position="368"/>
    </location>
</feature>
<keyword evidence="1" id="KW-0812">Transmembrane</keyword>
<reference evidence="2" key="1">
    <citation type="journal article" date="2020" name="Stud. Mycol.">
        <title>101 Dothideomycetes genomes: a test case for predicting lifestyles and emergence of pathogens.</title>
        <authorList>
            <person name="Haridas S."/>
            <person name="Albert R."/>
            <person name="Binder M."/>
            <person name="Bloem J."/>
            <person name="Labutti K."/>
            <person name="Salamov A."/>
            <person name="Andreopoulos B."/>
            <person name="Baker S."/>
            <person name="Barry K."/>
            <person name="Bills G."/>
            <person name="Bluhm B."/>
            <person name="Cannon C."/>
            <person name="Castanera R."/>
            <person name="Culley D."/>
            <person name="Daum C."/>
            <person name="Ezra D."/>
            <person name="Gonzalez J."/>
            <person name="Henrissat B."/>
            <person name="Kuo A."/>
            <person name="Liang C."/>
            <person name="Lipzen A."/>
            <person name="Lutzoni F."/>
            <person name="Magnuson J."/>
            <person name="Mondo S."/>
            <person name="Nolan M."/>
            <person name="Ohm R."/>
            <person name="Pangilinan J."/>
            <person name="Park H.-J."/>
            <person name="Ramirez L."/>
            <person name="Alfaro M."/>
            <person name="Sun H."/>
            <person name="Tritt A."/>
            <person name="Yoshinaga Y."/>
            <person name="Zwiers L.-H."/>
            <person name="Turgeon B."/>
            <person name="Goodwin S."/>
            <person name="Spatafora J."/>
            <person name="Crous P."/>
            <person name="Grigoriev I."/>
        </authorList>
    </citation>
    <scope>NUCLEOTIDE SEQUENCE</scope>
    <source>
        <strain evidence="2">CBS 123094</strain>
    </source>
</reference>
<keyword evidence="1" id="KW-1133">Transmembrane helix</keyword>
<proteinExistence type="predicted"/>
<feature type="transmembrane region" description="Helical" evidence="1">
    <location>
        <begin position="20"/>
        <end position="41"/>
    </location>
</feature>
<dbReference type="Proteomes" id="UP000799779">
    <property type="component" value="Unassembled WGS sequence"/>
</dbReference>
<protein>
    <submittedName>
        <fullName evidence="2">Uncharacterized protein</fullName>
    </submittedName>
</protein>
<organism evidence="2 3">
    <name type="scientific">Amniculicola lignicola CBS 123094</name>
    <dbReference type="NCBI Taxonomy" id="1392246"/>
    <lineage>
        <taxon>Eukaryota</taxon>
        <taxon>Fungi</taxon>
        <taxon>Dikarya</taxon>
        <taxon>Ascomycota</taxon>
        <taxon>Pezizomycotina</taxon>
        <taxon>Dothideomycetes</taxon>
        <taxon>Pleosporomycetidae</taxon>
        <taxon>Pleosporales</taxon>
        <taxon>Amniculicolaceae</taxon>
        <taxon>Amniculicola</taxon>
    </lineage>
</organism>
<feature type="transmembrane region" description="Helical" evidence="1">
    <location>
        <begin position="271"/>
        <end position="294"/>
    </location>
</feature>
<evidence type="ECO:0000313" key="2">
    <source>
        <dbReference type="EMBL" id="KAF2005556.1"/>
    </source>
</evidence>
<gene>
    <name evidence="2" type="ORF">P154DRAFT_570852</name>
</gene>
<keyword evidence="3" id="KW-1185">Reference proteome</keyword>
<evidence type="ECO:0000256" key="1">
    <source>
        <dbReference type="SAM" id="Phobius"/>
    </source>
</evidence>
<dbReference type="AlphaFoldDB" id="A0A6A5X2J0"/>
<keyword evidence="1" id="KW-0472">Membrane</keyword>
<name>A0A6A5X2J0_9PLEO</name>
<dbReference type="EMBL" id="ML977562">
    <property type="protein sequence ID" value="KAF2005556.1"/>
    <property type="molecule type" value="Genomic_DNA"/>
</dbReference>
<accession>A0A6A5X2J0</accession>
<evidence type="ECO:0000313" key="3">
    <source>
        <dbReference type="Proteomes" id="UP000799779"/>
    </source>
</evidence>
<sequence>MATPKSKVDKDNMVRVQGAVVVIQICLIYLVVALFTVLLGFHGTIAHLGNYLPVLNAQLQVANGEITKEAYLDNKLGVLLATSLPYRMFETHEECLIRGVTFADVQYLSFDFTEHESIRNNTAKWVEDACASRHFQPQVVDPDTQQQRLTAWAHFCENLEGVLTAVKQLTLSVREKVARWFGVEVNKVSVKKPIAAHESPFQKKDWSMHPLPRHFSLAGCDPPPCHLLYNAPDNTPVNVTDTATLYELLPVLEKERDILLTHMNVLSDLEVLLHAIFSALIAMELAMIPILGFISAAMPQRSRPDLTGNFVRRFWSPLYESEKSILIWALAETCLIPIRLLFDEFQHLLSLAISTLPICLGFMGLAFFTVPSVYTPNMFDLFAAAKDLVLVGLNRLGRRAVKRDTQSLQEGKLGGAEVRYLSEELQDACGTDDWEKITADEVSEIGEGL</sequence>
<dbReference type="OrthoDB" id="3801569at2759"/>